<dbReference type="Gene3D" id="3.40.50.620">
    <property type="entry name" value="HUPs"/>
    <property type="match status" value="1"/>
</dbReference>
<protein>
    <recommendedName>
        <fullName evidence="3">[Citrate [pro-3S]-lyase] ligase</fullName>
        <ecNumber evidence="3">6.2.1.22</ecNumber>
    </recommendedName>
</protein>
<evidence type="ECO:0000256" key="3">
    <source>
        <dbReference type="PIRNR" id="PIRNR005751"/>
    </source>
</evidence>
<evidence type="ECO:0000256" key="1">
    <source>
        <dbReference type="ARBA" id="ARBA00022741"/>
    </source>
</evidence>
<dbReference type="Proteomes" id="UP001249945">
    <property type="component" value="Unassembled WGS sequence"/>
</dbReference>
<keyword evidence="1 3" id="KW-0547">Nucleotide-binding</keyword>
<dbReference type="PIRSF" id="PIRSF005751">
    <property type="entry name" value="Acet_citr_lig"/>
    <property type="match status" value="1"/>
</dbReference>
<reference evidence="5" key="1">
    <citation type="submission" date="2022-04" db="EMBL/GenBank/DDBJ databases">
        <title>Draft genome sequences of lactic acid bacteria (LAB) strains involved in meat spoilage.</title>
        <authorList>
            <person name="Palevich N."/>
        </authorList>
    </citation>
    <scope>NUCLEOTIDE SEQUENCE</scope>
    <source>
        <strain evidence="5">9-14</strain>
    </source>
</reference>
<dbReference type="GO" id="GO:0005524">
    <property type="term" value="F:ATP binding"/>
    <property type="evidence" value="ECO:0007669"/>
    <property type="project" value="UniProtKB-UniRule"/>
</dbReference>
<comment type="catalytic activity">
    <reaction evidence="3">
        <text>holo-[citrate lyase ACP] + acetate + ATP = acetyl-[citrate lyase ACP] + AMP + diphosphate</text>
        <dbReference type="Rhea" id="RHEA:23788"/>
        <dbReference type="Rhea" id="RHEA-COMP:10158"/>
        <dbReference type="Rhea" id="RHEA-COMP:13710"/>
        <dbReference type="ChEBI" id="CHEBI:30089"/>
        <dbReference type="ChEBI" id="CHEBI:30616"/>
        <dbReference type="ChEBI" id="CHEBI:33019"/>
        <dbReference type="ChEBI" id="CHEBI:82683"/>
        <dbReference type="ChEBI" id="CHEBI:137976"/>
        <dbReference type="ChEBI" id="CHEBI:456215"/>
        <dbReference type="EC" id="6.2.1.22"/>
    </reaction>
</comment>
<feature type="domain" description="Citrate lyase ligase C-terminal" evidence="4">
    <location>
        <begin position="150"/>
        <end position="331"/>
    </location>
</feature>
<dbReference type="InterPro" id="IPR013166">
    <property type="entry name" value="Citrate_lyase_ligase_C"/>
</dbReference>
<dbReference type="SMART" id="SM00764">
    <property type="entry name" value="Citrate_ly_lig"/>
    <property type="match status" value="1"/>
</dbReference>
<evidence type="ECO:0000313" key="6">
    <source>
        <dbReference type="Proteomes" id="UP001249945"/>
    </source>
</evidence>
<dbReference type="PANTHER" id="PTHR40599">
    <property type="entry name" value="[CITRATE [PRO-3S]-LYASE] LIGASE"/>
    <property type="match status" value="1"/>
</dbReference>
<dbReference type="InterPro" id="IPR014729">
    <property type="entry name" value="Rossmann-like_a/b/a_fold"/>
</dbReference>
<comment type="function">
    <text evidence="3">Acetylation of prosthetic group (2-(5''-phosphoribosyl)-3'-dephosphocoenzyme-A) of the gamma subunit of citrate lyase.</text>
</comment>
<dbReference type="GO" id="GO:0008771">
    <property type="term" value="F:[citrate (pro-3S)-lyase] ligase activity"/>
    <property type="evidence" value="ECO:0007669"/>
    <property type="project" value="UniProtKB-EC"/>
</dbReference>
<dbReference type="EC" id="6.2.1.22" evidence="3"/>
<evidence type="ECO:0000256" key="2">
    <source>
        <dbReference type="ARBA" id="ARBA00022840"/>
    </source>
</evidence>
<dbReference type="Pfam" id="PF08218">
    <property type="entry name" value="Citrate_ly_lig"/>
    <property type="match status" value="1"/>
</dbReference>
<name>A0AAW8RC36_CARDV</name>
<dbReference type="PANTHER" id="PTHR40599:SF1">
    <property type="entry name" value="[CITRATE [PRO-3S]-LYASE] LIGASE"/>
    <property type="match status" value="1"/>
</dbReference>
<comment type="caution">
    <text evidence="5">The sequence shown here is derived from an EMBL/GenBank/DDBJ whole genome shotgun (WGS) entry which is preliminary data.</text>
</comment>
<dbReference type="NCBIfam" id="TIGR00124">
    <property type="entry name" value="cit_ly_ligase"/>
    <property type="match status" value="1"/>
</dbReference>
<dbReference type="AlphaFoldDB" id="A0AAW8RC36"/>
<proteinExistence type="predicted"/>
<evidence type="ECO:0000313" key="5">
    <source>
        <dbReference type="EMBL" id="MDT1975239.1"/>
    </source>
</evidence>
<organism evidence="5 6">
    <name type="scientific">Carnobacterium divergens</name>
    <name type="common">Lactobacillus divergens</name>
    <dbReference type="NCBI Taxonomy" id="2748"/>
    <lineage>
        <taxon>Bacteria</taxon>
        <taxon>Bacillati</taxon>
        <taxon>Bacillota</taxon>
        <taxon>Bacilli</taxon>
        <taxon>Lactobacillales</taxon>
        <taxon>Carnobacteriaceae</taxon>
        <taxon>Carnobacterium</taxon>
    </lineage>
</organism>
<dbReference type="InterPro" id="IPR004821">
    <property type="entry name" value="Cyt_trans-like"/>
</dbReference>
<keyword evidence="2 3" id="KW-0067">ATP-binding</keyword>
<dbReference type="RefSeq" id="WP_311780949.1">
    <property type="nucleotide sequence ID" value="NZ_JALRMR010000018.1"/>
</dbReference>
<evidence type="ECO:0000259" key="4">
    <source>
        <dbReference type="SMART" id="SM00764"/>
    </source>
</evidence>
<dbReference type="NCBIfam" id="TIGR00125">
    <property type="entry name" value="cyt_tran_rel"/>
    <property type="match status" value="1"/>
</dbReference>
<keyword evidence="3 5" id="KW-0436">Ligase</keyword>
<sequence>MFEDYEVVHLNLNNQNTYQQWQALLSKEALSDLSKTHAQELDFSIGFYHEDNLIATASSQDSIIKYVAIQEQHRSDGKLFNKMISYLINYLATAGIFHLFVFTKPAYSQSFSYLGFKELACTEKGCLLETGDQTITDFLAGIPKMQGSLIGAIVMNANPFTKGHRYLIETAASQCDAVYVFVVSADRSLFTTKERFELVQKNTADLTNVLVLEGGDYQVSPVTFPTYFLKTADDATIFQTELDAALFKKWFVPALGITTRFLGEEPFSPTTKIYNDNLQKILGNQLKVVVIPRKETPDQQIISATTVRKLIKENKLEQVEKFVTPITLDFIQSHQQTLRDRMESEEEINHGN</sequence>
<accession>A0AAW8RC36</accession>
<gene>
    <name evidence="5" type="primary">citC</name>
    <name evidence="5" type="ORF">MX635_12595</name>
</gene>
<dbReference type="InterPro" id="IPR005216">
    <property type="entry name" value="Citrate_lyase_ligase"/>
</dbReference>
<dbReference type="EMBL" id="JALRMR010000018">
    <property type="protein sequence ID" value="MDT1975239.1"/>
    <property type="molecule type" value="Genomic_DNA"/>
</dbReference>
<dbReference type="SUPFAM" id="SSF52374">
    <property type="entry name" value="Nucleotidylyl transferase"/>
    <property type="match status" value="1"/>
</dbReference>